<proteinExistence type="predicted"/>
<dbReference type="PROSITE" id="PS50206">
    <property type="entry name" value="RHODANESE_3"/>
    <property type="match status" value="1"/>
</dbReference>
<dbReference type="Pfam" id="PF00581">
    <property type="entry name" value="Rhodanese"/>
    <property type="match status" value="1"/>
</dbReference>
<name>A0A533I097_PARDE</name>
<evidence type="ECO:0000259" key="1">
    <source>
        <dbReference type="PROSITE" id="PS50206"/>
    </source>
</evidence>
<evidence type="ECO:0000313" key="2">
    <source>
        <dbReference type="EMBL" id="TKW64463.1"/>
    </source>
</evidence>
<dbReference type="SUPFAM" id="SSF52821">
    <property type="entry name" value="Rhodanese/Cell cycle control phosphatase"/>
    <property type="match status" value="1"/>
</dbReference>
<gene>
    <name evidence="2" type="ORF">DI616_18345</name>
</gene>
<dbReference type="InterPro" id="IPR001763">
    <property type="entry name" value="Rhodanese-like_dom"/>
</dbReference>
<accession>A0A533I097</accession>
<feature type="domain" description="Rhodanese" evidence="1">
    <location>
        <begin position="17"/>
        <end position="105"/>
    </location>
</feature>
<protein>
    <submittedName>
        <fullName evidence="2">Rhodanese-like domain-containing protein</fullName>
    </submittedName>
</protein>
<dbReference type="PANTHER" id="PTHR44086:SF10">
    <property type="entry name" value="THIOSULFATE SULFURTRANSFERASE_RHODANESE-LIKE DOMAIN-CONTAINING PROTEIN 3"/>
    <property type="match status" value="1"/>
</dbReference>
<dbReference type="AlphaFoldDB" id="A0A533I097"/>
<dbReference type="GO" id="GO:0004792">
    <property type="term" value="F:thiosulfate-cyanide sulfurtransferase activity"/>
    <property type="evidence" value="ECO:0007669"/>
    <property type="project" value="TreeGrafter"/>
</dbReference>
<dbReference type="InterPro" id="IPR036873">
    <property type="entry name" value="Rhodanese-like_dom_sf"/>
</dbReference>
<reference evidence="2 3" key="1">
    <citation type="journal article" date="2017" name="Nat. Commun.">
        <title>In situ click chemistry generation of cyclooxygenase-2 inhibitors.</title>
        <authorList>
            <person name="Bhardwaj A."/>
            <person name="Kaur J."/>
            <person name="Wuest M."/>
            <person name="Wuest F."/>
        </authorList>
    </citation>
    <scope>NUCLEOTIDE SEQUENCE [LARGE SCALE GENOMIC DNA]</scope>
    <source>
        <strain evidence="2">S2_012_000_R3_94</strain>
    </source>
</reference>
<sequence>MAQLENWTPEKVKVALDAQEIVLIDVRTPPEYIMEHIDGALLMPMAFFRPEALPTQDGKRIVLHCGSGARSGKMAEIALKAGLSPLAHMEGGFGAWKQAGLPYTGTDMATGAPKAMNADS</sequence>
<organism evidence="2 3">
    <name type="scientific">Paracoccus denitrificans</name>
    <dbReference type="NCBI Taxonomy" id="266"/>
    <lineage>
        <taxon>Bacteria</taxon>
        <taxon>Pseudomonadati</taxon>
        <taxon>Pseudomonadota</taxon>
        <taxon>Alphaproteobacteria</taxon>
        <taxon>Rhodobacterales</taxon>
        <taxon>Paracoccaceae</taxon>
        <taxon>Paracoccus</taxon>
    </lineage>
</organism>
<comment type="caution">
    <text evidence="2">The sequence shown here is derived from an EMBL/GenBank/DDBJ whole genome shotgun (WGS) entry which is preliminary data.</text>
</comment>
<dbReference type="Gene3D" id="3.40.250.10">
    <property type="entry name" value="Rhodanese-like domain"/>
    <property type="match status" value="1"/>
</dbReference>
<dbReference type="Proteomes" id="UP000315344">
    <property type="component" value="Unassembled WGS sequence"/>
</dbReference>
<dbReference type="EMBL" id="VAFL01000023">
    <property type="protein sequence ID" value="TKW64463.1"/>
    <property type="molecule type" value="Genomic_DNA"/>
</dbReference>
<evidence type="ECO:0000313" key="3">
    <source>
        <dbReference type="Proteomes" id="UP000315344"/>
    </source>
</evidence>
<dbReference type="SMART" id="SM00450">
    <property type="entry name" value="RHOD"/>
    <property type="match status" value="1"/>
</dbReference>
<dbReference type="CDD" id="cd00158">
    <property type="entry name" value="RHOD"/>
    <property type="match status" value="1"/>
</dbReference>
<dbReference type="PANTHER" id="PTHR44086">
    <property type="entry name" value="THIOSULFATE SULFURTRANSFERASE RDL2, MITOCHONDRIAL-RELATED"/>
    <property type="match status" value="1"/>
</dbReference>